<dbReference type="EMBL" id="ML994632">
    <property type="protein sequence ID" value="KAF2185936.1"/>
    <property type="molecule type" value="Genomic_DNA"/>
</dbReference>
<evidence type="ECO:0000313" key="4">
    <source>
        <dbReference type="Proteomes" id="UP000800200"/>
    </source>
</evidence>
<feature type="compositionally biased region" description="Basic and acidic residues" evidence="2">
    <location>
        <begin position="376"/>
        <end position="386"/>
    </location>
</feature>
<proteinExistence type="predicted"/>
<reference evidence="3" key="1">
    <citation type="journal article" date="2020" name="Stud. Mycol.">
        <title>101 Dothideomycetes genomes: a test case for predicting lifestyles and emergence of pathogens.</title>
        <authorList>
            <person name="Haridas S."/>
            <person name="Albert R."/>
            <person name="Binder M."/>
            <person name="Bloem J."/>
            <person name="Labutti K."/>
            <person name="Salamov A."/>
            <person name="Andreopoulos B."/>
            <person name="Baker S."/>
            <person name="Barry K."/>
            <person name="Bills G."/>
            <person name="Bluhm B."/>
            <person name="Cannon C."/>
            <person name="Castanera R."/>
            <person name="Culley D."/>
            <person name="Daum C."/>
            <person name="Ezra D."/>
            <person name="Gonzalez J."/>
            <person name="Henrissat B."/>
            <person name="Kuo A."/>
            <person name="Liang C."/>
            <person name="Lipzen A."/>
            <person name="Lutzoni F."/>
            <person name="Magnuson J."/>
            <person name="Mondo S."/>
            <person name="Nolan M."/>
            <person name="Ohm R."/>
            <person name="Pangilinan J."/>
            <person name="Park H.-J."/>
            <person name="Ramirez L."/>
            <person name="Alfaro M."/>
            <person name="Sun H."/>
            <person name="Tritt A."/>
            <person name="Yoshinaga Y."/>
            <person name="Zwiers L.-H."/>
            <person name="Turgeon B."/>
            <person name="Goodwin S."/>
            <person name="Spatafora J."/>
            <person name="Crous P."/>
            <person name="Grigoriev I."/>
        </authorList>
    </citation>
    <scope>NUCLEOTIDE SEQUENCE</scope>
    <source>
        <strain evidence="3">CBS 207.26</strain>
    </source>
</reference>
<dbReference type="AlphaFoldDB" id="A0A6A6E7W1"/>
<sequence length="413" mass="46573">MAPSAEPYAGSHSALSALHRTLCKHNSNSIGHPLPERPRNLLAERDLFLDGAISTLSASTNYVLDSVLEIKDDVKDVKNRVDKLEKGFIRLEGEVNEVKREVNEVKREVNEVKREVNEVKREVNEVKKEVKEVKRETDRRFKGLEGRFANMAAQGPWDDIVPVEYNNQAGDHTVSDGFPSNYPDKVVKLWRLQTPRHRRALVSLLEFYDICGWESWGYEDRLVPDSDSELDDIGGKNPTLAAAVASYLMVALRALTQRLGVDYERMRRRITEELPTRLPLKDLVGLSKSVGPWSSPESGTKLEWKVGSSNSEHPVFRDTDYKAQSGDSTVPNTEDETEKATGGVGFAYFYNCRNTTSPNNAHYQEPQTQPLSPNAHQEKRATRAKRQEMEALDIGNTSNTIFLMVEGLLGFWG</sequence>
<feature type="region of interest" description="Disordered" evidence="2">
    <location>
        <begin position="357"/>
        <end position="386"/>
    </location>
</feature>
<keyword evidence="1" id="KW-0175">Coiled coil</keyword>
<dbReference type="Proteomes" id="UP000800200">
    <property type="component" value="Unassembled WGS sequence"/>
</dbReference>
<gene>
    <name evidence="3" type="ORF">K469DRAFT_687743</name>
</gene>
<feature type="compositionally biased region" description="Polar residues" evidence="2">
    <location>
        <begin position="357"/>
        <end position="375"/>
    </location>
</feature>
<organism evidence="3 4">
    <name type="scientific">Zopfia rhizophila CBS 207.26</name>
    <dbReference type="NCBI Taxonomy" id="1314779"/>
    <lineage>
        <taxon>Eukaryota</taxon>
        <taxon>Fungi</taxon>
        <taxon>Dikarya</taxon>
        <taxon>Ascomycota</taxon>
        <taxon>Pezizomycotina</taxon>
        <taxon>Dothideomycetes</taxon>
        <taxon>Dothideomycetes incertae sedis</taxon>
        <taxon>Zopfiaceae</taxon>
        <taxon>Zopfia</taxon>
    </lineage>
</organism>
<evidence type="ECO:0000256" key="2">
    <source>
        <dbReference type="SAM" id="MobiDB-lite"/>
    </source>
</evidence>
<protein>
    <submittedName>
        <fullName evidence="3">Uncharacterized protein</fullName>
    </submittedName>
</protein>
<dbReference type="Gene3D" id="1.20.1480.30">
    <property type="entry name" value="Designed four-helix bundle protein"/>
    <property type="match status" value="1"/>
</dbReference>
<dbReference type="SUPFAM" id="SSF57997">
    <property type="entry name" value="Tropomyosin"/>
    <property type="match status" value="1"/>
</dbReference>
<feature type="coiled-coil region" evidence="1">
    <location>
        <begin position="67"/>
        <end position="136"/>
    </location>
</feature>
<keyword evidence="4" id="KW-1185">Reference proteome</keyword>
<evidence type="ECO:0000256" key="1">
    <source>
        <dbReference type="SAM" id="Coils"/>
    </source>
</evidence>
<evidence type="ECO:0000313" key="3">
    <source>
        <dbReference type="EMBL" id="KAF2185936.1"/>
    </source>
</evidence>
<accession>A0A6A6E7W1</accession>
<feature type="region of interest" description="Disordered" evidence="2">
    <location>
        <begin position="297"/>
        <end position="339"/>
    </location>
</feature>
<dbReference type="OrthoDB" id="4833301at2759"/>
<name>A0A6A6E7W1_9PEZI</name>